<protein>
    <submittedName>
        <fullName evidence="2">TetR family transcriptional regulator C-terminal domain-containing protein</fullName>
    </submittedName>
</protein>
<evidence type="ECO:0000313" key="3">
    <source>
        <dbReference type="Proteomes" id="UP001168528"/>
    </source>
</evidence>
<organism evidence="2 3">
    <name type="scientific">Rhodocytophaga aerolata</name>
    <dbReference type="NCBI Taxonomy" id="455078"/>
    <lineage>
        <taxon>Bacteria</taxon>
        <taxon>Pseudomonadati</taxon>
        <taxon>Bacteroidota</taxon>
        <taxon>Cytophagia</taxon>
        <taxon>Cytophagales</taxon>
        <taxon>Rhodocytophagaceae</taxon>
        <taxon>Rhodocytophaga</taxon>
    </lineage>
</organism>
<dbReference type="SUPFAM" id="SSF46689">
    <property type="entry name" value="Homeodomain-like"/>
    <property type="match status" value="1"/>
</dbReference>
<dbReference type="InterPro" id="IPR009057">
    <property type="entry name" value="Homeodomain-like_sf"/>
</dbReference>
<feature type="domain" description="Tetracyclin repressor-like C-terminal" evidence="1">
    <location>
        <begin position="79"/>
        <end position="207"/>
    </location>
</feature>
<proteinExistence type="predicted"/>
<evidence type="ECO:0000313" key="2">
    <source>
        <dbReference type="EMBL" id="MDO1448331.1"/>
    </source>
</evidence>
<dbReference type="Proteomes" id="UP001168528">
    <property type="component" value="Unassembled WGS sequence"/>
</dbReference>
<dbReference type="EMBL" id="JAUKPO010000011">
    <property type="protein sequence ID" value="MDO1448331.1"/>
    <property type="molecule type" value="Genomic_DNA"/>
</dbReference>
<comment type="caution">
    <text evidence="2">The sequence shown here is derived from an EMBL/GenBank/DDBJ whole genome shotgun (WGS) entry which is preliminary data.</text>
</comment>
<accession>A0ABT8R9F2</accession>
<dbReference type="InterPro" id="IPR036271">
    <property type="entry name" value="Tet_transcr_reg_TetR-rel_C_sf"/>
</dbReference>
<dbReference type="Pfam" id="PF17931">
    <property type="entry name" value="TetR_C_23"/>
    <property type="match status" value="1"/>
</dbReference>
<name>A0ABT8R9F2_9BACT</name>
<dbReference type="InterPro" id="IPR041673">
    <property type="entry name" value="TetR_C_23"/>
</dbReference>
<reference evidence="2" key="1">
    <citation type="submission" date="2023-07" db="EMBL/GenBank/DDBJ databases">
        <title>The genome sequence of Rhodocytophaga aerolata KACC 12507.</title>
        <authorList>
            <person name="Zhang X."/>
        </authorList>
    </citation>
    <scope>NUCLEOTIDE SEQUENCE</scope>
    <source>
        <strain evidence="2">KACC 12507</strain>
    </source>
</reference>
<dbReference type="SUPFAM" id="SSF48498">
    <property type="entry name" value="Tetracyclin repressor-like, C-terminal domain"/>
    <property type="match status" value="1"/>
</dbReference>
<dbReference type="RefSeq" id="WP_302039134.1">
    <property type="nucleotide sequence ID" value="NZ_JAUKPO010000011.1"/>
</dbReference>
<keyword evidence="3" id="KW-1185">Reference proteome</keyword>
<dbReference type="Gene3D" id="1.10.357.10">
    <property type="entry name" value="Tetracycline Repressor, domain 2"/>
    <property type="match status" value="1"/>
</dbReference>
<sequence length="216" mass="25812">METKEQLQHSYIIYVLEHGRQPVSVFAFTKQLGMAETEFYAHFNSFDNLEQQIWKDIFDKARLRTESQEVFEQYSVREKLLSLYYIWVEELKLQRSFALYAVNKQPLKQFMATSADLFLFKKAFKEFAEELLREGRATSEVMNRPFLAERYPDALWRQTLFILNFWIKDPSQQFEQTDVAIEKAVNTAFDLIGKTPLDTLFDFAKFIFQNRQSTRF</sequence>
<gene>
    <name evidence="2" type="ORF">Q0590_18795</name>
</gene>
<evidence type="ECO:0000259" key="1">
    <source>
        <dbReference type="Pfam" id="PF17931"/>
    </source>
</evidence>